<keyword evidence="2" id="KW-1133">Transmembrane helix</keyword>
<proteinExistence type="predicted"/>
<protein>
    <submittedName>
        <fullName evidence="3">Uncharacterized protein</fullName>
    </submittedName>
</protein>
<dbReference type="RefSeq" id="WP_167703395.1">
    <property type="nucleotide sequence ID" value="NZ_CP118168.1"/>
</dbReference>
<feature type="region of interest" description="Disordered" evidence="1">
    <location>
        <begin position="603"/>
        <end position="651"/>
    </location>
</feature>
<keyword evidence="2" id="KW-0812">Transmembrane</keyword>
<dbReference type="Gene3D" id="2.60.40.1180">
    <property type="entry name" value="Golgi alpha-mannosidase II"/>
    <property type="match status" value="1"/>
</dbReference>
<sequence length="651" mass="75463">MTRQFFFVVIPLMYLGVGIFIGWVYFEQQDRLFRSHVGNFFIQGRWESDDTLRSLEDLRVDSRYGYFPLGEVNAVAIQDTDGMIYHPSITGYKVISDEEFIVEFSQGFSLQFFSYEDGIAIEAIQDEMPYSVEQVYLYFELNPAATLLQDGIDTRLQLDGLNYAIEGNFEESRYLPDSKQISLQWVDNVGFDRLHISSNLFGQPKPFSQWVNDTEQIELWRDRYQSTIDRYLSRAKPYFSQRYNAENGLWRNLVENKYEFNLPATLTRLPVKYTDLEFTKLWGEIQRQDLMAHRDFPLWLTPWSGQIVSAWSTAQRTFTTKERSWSQQINQGNSIFSNKYVYVDVAIAAPQLIPRITTLARSVRADDTPAIILYKIHFLLQALKNQNSRENITAIQRQLESLERHIVFLKKGIYILFDDKLEIMTMLDYVLLLQAIETSPWSISYRNQSIVTAMRESLTLGAIDFSNPNGEIPRYALWNDGRPVVGDEYIGLEHFYSLFEPLRELPSVHLAAVGRDQRVLTAADNVTIRTLSPELMELRIEYQSRVSHYLVLTSLIRPVVDVSINGRKIAASSSLEQVKEGYFYDKERRLLYVKIQQSADVESVRITIEPPPPPPPPKEDEKTQTGTAKENLKTKEEPPTVVEKGNPKKKR</sequence>
<evidence type="ECO:0000256" key="1">
    <source>
        <dbReference type="SAM" id="MobiDB-lite"/>
    </source>
</evidence>
<gene>
    <name evidence="3" type="ORF">HCT46_03385</name>
</gene>
<keyword evidence="2" id="KW-0472">Membrane</keyword>
<accession>A0A968GBR9</accession>
<name>A0A968GBR9_9SPIO</name>
<evidence type="ECO:0000256" key="2">
    <source>
        <dbReference type="SAM" id="Phobius"/>
    </source>
</evidence>
<dbReference type="InterPro" id="IPR013780">
    <property type="entry name" value="Glyco_hydro_b"/>
</dbReference>
<dbReference type="EMBL" id="JAATLK010000001">
    <property type="protein sequence ID" value="NIZ46957.1"/>
    <property type="molecule type" value="Genomic_DNA"/>
</dbReference>
<dbReference type="AlphaFoldDB" id="A0A968GBR9"/>
<dbReference type="Proteomes" id="UP000752013">
    <property type="component" value="Unassembled WGS sequence"/>
</dbReference>
<organism evidence="3 4">
    <name type="scientific">Entomospira nematocerorum</name>
    <dbReference type="NCBI Taxonomy" id="2719987"/>
    <lineage>
        <taxon>Bacteria</taxon>
        <taxon>Pseudomonadati</taxon>
        <taxon>Spirochaetota</taxon>
        <taxon>Spirochaetia</taxon>
        <taxon>Spirochaetales</taxon>
        <taxon>Spirochaetaceae</taxon>
        <taxon>Entomospira</taxon>
    </lineage>
</organism>
<reference evidence="3" key="1">
    <citation type="submission" date="2020-03" db="EMBL/GenBank/DDBJ databases">
        <title>Spirochaetal bacteria isolated from arthropods constitute a novel genus Entomospira genus novum within the order Spirochaetales.</title>
        <authorList>
            <person name="Grana-Miraglia L."/>
            <person name="Sikutova S."/>
            <person name="Fingerle V."/>
            <person name="Sing A."/>
            <person name="Castillo-Ramirez S."/>
            <person name="Margos G."/>
            <person name="Rudolf I."/>
        </authorList>
    </citation>
    <scope>NUCLEOTIDE SEQUENCE</scope>
    <source>
        <strain evidence="3">BR208</strain>
    </source>
</reference>
<feature type="transmembrane region" description="Helical" evidence="2">
    <location>
        <begin position="5"/>
        <end position="26"/>
    </location>
</feature>
<evidence type="ECO:0000313" key="3">
    <source>
        <dbReference type="EMBL" id="NIZ46957.1"/>
    </source>
</evidence>
<evidence type="ECO:0000313" key="4">
    <source>
        <dbReference type="Proteomes" id="UP000752013"/>
    </source>
</evidence>
<comment type="caution">
    <text evidence="3">The sequence shown here is derived from an EMBL/GenBank/DDBJ whole genome shotgun (WGS) entry which is preliminary data.</text>
</comment>
<keyword evidence="4" id="KW-1185">Reference proteome</keyword>